<proteinExistence type="predicted"/>
<comment type="caution">
    <text evidence="1">The sequence shown here is derived from an EMBL/GenBank/DDBJ whole genome shotgun (WGS) entry which is preliminary data.</text>
</comment>
<dbReference type="EMBL" id="JAARZA010000002">
    <property type="protein sequence ID" value="MBC2239779.1"/>
    <property type="molecule type" value="Genomic_DNA"/>
</dbReference>
<gene>
    <name evidence="1" type="ORF">HCB35_04775</name>
</gene>
<organism evidence="1 2">
    <name type="scientific">Listeria booriae</name>
    <dbReference type="NCBI Taxonomy" id="1552123"/>
    <lineage>
        <taxon>Bacteria</taxon>
        <taxon>Bacillati</taxon>
        <taxon>Bacillota</taxon>
        <taxon>Bacilli</taxon>
        <taxon>Bacillales</taxon>
        <taxon>Listeriaceae</taxon>
        <taxon>Listeria</taxon>
    </lineage>
</organism>
<reference evidence="1 2" key="1">
    <citation type="submission" date="2020-03" db="EMBL/GenBank/DDBJ databases">
        <title>Soil Listeria distribution.</title>
        <authorList>
            <person name="Liao J."/>
            <person name="Wiedmann M."/>
        </authorList>
    </citation>
    <scope>NUCLEOTIDE SEQUENCE [LARGE SCALE GENOMIC DNA]</scope>
    <source>
        <strain evidence="1 2">FSL L7-0149</strain>
    </source>
</reference>
<accession>A0A842F4Q9</accession>
<sequence>MTDVEKLAEKQKMALWHMRDSYVDLRERYGFTTSMYFLLESLIELDGRHYERYGKFNEKERIKIMRAFTEWAFEQEETE</sequence>
<name>A0A842F4Q9_9LIST</name>
<dbReference type="AlphaFoldDB" id="A0A842F4Q9"/>
<evidence type="ECO:0000313" key="2">
    <source>
        <dbReference type="Proteomes" id="UP000553016"/>
    </source>
</evidence>
<evidence type="ECO:0000313" key="1">
    <source>
        <dbReference type="EMBL" id="MBC2239779.1"/>
    </source>
</evidence>
<dbReference type="RefSeq" id="WP_185540194.1">
    <property type="nucleotide sequence ID" value="NZ_JAARZA010000002.1"/>
</dbReference>
<dbReference type="Proteomes" id="UP000553016">
    <property type="component" value="Unassembled WGS sequence"/>
</dbReference>
<protein>
    <submittedName>
        <fullName evidence="1">Uncharacterized protein</fullName>
    </submittedName>
</protein>